<dbReference type="SUPFAM" id="SSF55729">
    <property type="entry name" value="Acyl-CoA N-acyltransferases (Nat)"/>
    <property type="match status" value="1"/>
</dbReference>
<gene>
    <name evidence="4" type="ORF">FHP25_22045</name>
</gene>
<keyword evidence="1 4" id="KW-0808">Transferase</keyword>
<protein>
    <submittedName>
        <fullName evidence="4">GNAT family N-acetyltransferase</fullName>
    </submittedName>
</protein>
<keyword evidence="5" id="KW-1185">Reference proteome</keyword>
<dbReference type="PROSITE" id="PS51186">
    <property type="entry name" value="GNAT"/>
    <property type="match status" value="1"/>
</dbReference>
<dbReference type="InterPro" id="IPR000182">
    <property type="entry name" value="GNAT_dom"/>
</dbReference>
<dbReference type="PANTHER" id="PTHR43877">
    <property type="entry name" value="AMINOALKYLPHOSPHONATE N-ACETYLTRANSFERASE-RELATED-RELATED"/>
    <property type="match status" value="1"/>
</dbReference>
<dbReference type="Proteomes" id="UP000321638">
    <property type="component" value="Unassembled WGS sequence"/>
</dbReference>
<evidence type="ECO:0000256" key="1">
    <source>
        <dbReference type="ARBA" id="ARBA00022679"/>
    </source>
</evidence>
<dbReference type="OrthoDB" id="9789603at2"/>
<evidence type="ECO:0000313" key="4">
    <source>
        <dbReference type="EMBL" id="TXL73119.1"/>
    </source>
</evidence>
<proteinExistence type="predicted"/>
<name>A0A5C8PIE9_9HYPH</name>
<reference evidence="4 5" key="1">
    <citation type="submission" date="2019-06" db="EMBL/GenBank/DDBJ databases">
        <title>New taxonomy in bacterial strain CC-CFT640, isolated from vineyard.</title>
        <authorList>
            <person name="Lin S.-Y."/>
            <person name="Tsai C.-F."/>
            <person name="Young C.-C."/>
        </authorList>
    </citation>
    <scope>NUCLEOTIDE SEQUENCE [LARGE SCALE GENOMIC DNA]</scope>
    <source>
        <strain evidence="4 5">CC-CFT640</strain>
    </source>
</reference>
<sequence length="189" mass="20616">MRITSWSRMRARPAMSTEAAVADTSSTLVVRRATEADAARVAAMINTAFAEYHGKLAPPPSALAETAQSIAPQLASPAGGAVAARLGAPAVIVGAVLFRPEDHDLYFGRLSVPLDQRRHGVAGALIRFVEDEARRRECAGIVLGVRLALPENQRLFARHGFAEVSRHAHDGYAEPTWIKMRKHLHWQRP</sequence>
<dbReference type="CDD" id="cd04301">
    <property type="entry name" value="NAT_SF"/>
    <property type="match status" value="1"/>
</dbReference>
<evidence type="ECO:0000313" key="5">
    <source>
        <dbReference type="Proteomes" id="UP000321638"/>
    </source>
</evidence>
<evidence type="ECO:0000259" key="3">
    <source>
        <dbReference type="PROSITE" id="PS51186"/>
    </source>
</evidence>
<dbReference type="AlphaFoldDB" id="A0A5C8PIE9"/>
<accession>A0A5C8PIE9</accession>
<dbReference type="Pfam" id="PF00583">
    <property type="entry name" value="Acetyltransf_1"/>
    <property type="match status" value="1"/>
</dbReference>
<dbReference type="InterPro" id="IPR016181">
    <property type="entry name" value="Acyl_CoA_acyltransferase"/>
</dbReference>
<comment type="caution">
    <text evidence="4">The sequence shown here is derived from an EMBL/GenBank/DDBJ whole genome shotgun (WGS) entry which is preliminary data.</text>
</comment>
<dbReference type="Gene3D" id="3.40.630.30">
    <property type="match status" value="1"/>
</dbReference>
<dbReference type="GO" id="GO:0016747">
    <property type="term" value="F:acyltransferase activity, transferring groups other than amino-acyl groups"/>
    <property type="evidence" value="ECO:0007669"/>
    <property type="project" value="InterPro"/>
</dbReference>
<keyword evidence="2" id="KW-0012">Acyltransferase</keyword>
<organism evidence="4 5">
    <name type="scientific">Vineibacter terrae</name>
    <dbReference type="NCBI Taxonomy" id="2586908"/>
    <lineage>
        <taxon>Bacteria</taxon>
        <taxon>Pseudomonadati</taxon>
        <taxon>Pseudomonadota</taxon>
        <taxon>Alphaproteobacteria</taxon>
        <taxon>Hyphomicrobiales</taxon>
        <taxon>Vineibacter</taxon>
    </lineage>
</organism>
<dbReference type="EMBL" id="VDUZ01000027">
    <property type="protein sequence ID" value="TXL73119.1"/>
    <property type="molecule type" value="Genomic_DNA"/>
</dbReference>
<dbReference type="InterPro" id="IPR050832">
    <property type="entry name" value="Bact_Acetyltransf"/>
</dbReference>
<evidence type="ECO:0000256" key="2">
    <source>
        <dbReference type="ARBA" id="ARBA00023315"/>
    </source>
</evidence>
<feature type="domain" description="N-acetyltransferase" evidence="3">
    <location>
        <begin position="28"/>
        <end position="185"/>
    </location>
</feature>